<dbReference type="Proteomes" id="UP000030428">
    <property type="component" value="Unassembled WGS sequence"/>
</dbReference>
<protein>
    <recommendedName>
        <fullName evidence="1">ATPase AAA-type core domain-containing protein</fullName>
    </recommendedName>
</protein>
<dbReference type="InterPro" id="IPR003959">
    <property type="entry name" value="ATPase_AAA_core"/>
</dbReference>
<organism evidence="2 3">
    <name type="scientific">Candidatus Thiomargarita nelsonii</name>
    <dbReference type="NCBI Taxonomy" id="1003181"/>
    <lineage>
        <taxon>Bacteria</taxon>
        <taxon>Pseudomonadati</taxon>
        <taxon>Pseudomonadota</taxon>
        <taxon>Gammaproteobacteria</taxon>
        <taxon>Thiotrichales</taxon>
        <taxon>Thiotrichaceae</taxon>
        <taxon>Thiomargarita</taxon>
    </lineage>
</organism>
<dbReference type="PIRSF" id="PIRSF029347">
    <property type="entry name" value="RecF"/>
    <property type="match status" value="1"/>
</dbReference>
<reference evidence="2 3" key="1">
    <citation type="journal article" date="2016" name="Front. Microbiol.">
        <title>Single-Cell (Meta-)Genomics of a Dimorphic Candidatus Thiomargarita nelsonii Reveals Genomic Plasticity.</title>
        <authorList>
            <person name="Flood B.E."/>
            <person name="Fliss P."/>
            <person name="Jones D.S."/>
            <person name="Dick G.J."/>
            <person name="Jain S."/>
            <person name="Kaster A.K."/>
            <person name="Winkel M."/>
            <person name="Mussmann M."/>
            <person name="Bailey J."/>
        </authorList>
    </citation>
    <scope>NUCLEOTIDE SEQUENCE [LARGE SCALE GENOMIC DNA]</scope>
    <source>
        <strain evidence="2">Hydrate Ridge</strain>
    </source>
</reference>
<dbReference type="GO" id="GO:0016887">
    <property type="term" value="F:ATP hydrolysis activity"/>
    <property type="evidence" value="ECO:0007669"/>
    <property type="project" value="InterPro"/>
</dbReference>
<name>A0A0A6PJD4_9GAMM</name>
<dbReference type="PANTHER" id="PTHR43581:SF2">
    <property type="entry name" value="EXCINUCLEASE ATPASE SUBUNIT"/>
    <property type="match status" value="1"/>
</dbReference>
<evidence type="ECO:0000313" key="3">
    <source>
        <dbReference type="Proteomes" id="UP000030428"/>
    </source>
</evidence>
<gene>
    <name evidence="2" type="ORF">PN36_22580</name>
</gene>
<accession>A0A0A6PJD4</accession>
<dbReference type="AlphaFoldDB" id="A0A0A6PJD4"/>
<dbReference type="GO" id="GO:0005524">
    <property type="term" value="F:ATP binding"/>
    <property type="evidence" value="ECO:0007669"/>
    <property type="project" value="InterPro"/>
</dbReference>
<dbReference type="Pfam" id="PF13304">
    <property type="entry name" value="AAA_21"/>
    <property type="match status" value="1"/>
</dbReference>
<feature type="domain" description="ATPase AAA-type core" evidence="1">
    <location>
        <begin position="26"/>
        <end position="320"/>
    </location>
</feature>
<dbReference type="EMBL" id="JSZA02000106">
    <property type="protein sequence ID" value="KHD05748.1"/>
    <property type="molecule type" value="Genomic_DNA"/>
</dbReference>
<keyword evidence="3" id="KW-1185">Reference proteome</keyword>
<evidence type="ECO:0000259" key="1">
    <source>
        <dbReference type="Pfam" id="PF13304"/>
    </source>
</evidence>
<dbReference type="InterPro" id="IPR051396">
    <property type="entry name" value="Bact_Antivir_Def_Nuclease"/>
</dbReference>
<comment type="caution">
    <text evidence="2">The sequence shown here is derived from an EMBL/GenBank/DDBJ whole genome shotgun (WGS) entry which is preliminary data.</text>
</comment>
<evidence type="ECO:0000313" key="2">
    <source>
        <dbReference type="EMBL" id="KHD05748.1"/>
    </source>
</evidence>
<sequence length="371" mass="42358">MSFHLQIKNYRVLQSVDFTPDGVCLIVGPNGCGKTTLLSVIELLQYAFKEGFGNALYHSGGPWGFTHFDLPPDTLTNLTIEKAGFRWELKPTVTSNGVMYPIEETMTKDDSTLFAVEQGASQFQYKQSEYVTNERTLALKRIYDNTSPVSELESFIQPLIHYQHYRYHLWTLRKHGSPVGSENELYYNGENAFSVLRNWQTSKPLRERYEFVISVLVEAFPSFFGDLDFESLTQTVSIRIFPPNSDKKCVPIYFVSNGFLNALLHLMAVCSVPDGSIIGIDEPENGLHPYAIRVLIEALRDRAQEHNLTVLLATHSPLMLNEFKEESHHVYVMEENSPGQIIRLDKLKEPNWLKAFKLGNLYGKEFARMGD</sequence>
<dbReference type="InterPro" id="IPR027417">
    <property type="entry name" value="P-loop_NTPase"/>
</dbReference>
<dbReference type="InterPro" id="IPR014555">
    <property type="entry name" value="RecF-like"/>
</dbReference>
<dbReference type="PANTHER" id="PTHR43581">
    <property type="entry name" value="ATP/GTP PHOSPHATASE"/>
    <property type="match status" value="1"/>
</dbReference>
<dbReference type="Gene3D" id="3.40.50.300">
    <property type="entry name" value="P-loop containing nucleotide triphosphate hydrolases"/>
    <property type="match status" value="1"/>
</dbReference>
<proteinExistence type="predicted"/>
<dbReference type="SUPFAM" id="SSF52540">
    <property type="entry name" value="P-loop containing nucleoside triphosphate hydrolases"/>
    <property type="match status" value="1"/>
</dbReference>